<dbReference type="InterPro" id="IPR012910">
    <property type="entry name" value="Plug_dom"/>
</dbReference>
<proteinExistence type="inferred from homology"/>
<keyword evidence="12" id="KW-0675">Receptor</keyword>
<accession>A0A512J9E2</accession>
<dbReference type="GO" id="GO:0009279">
    <property type="term" value="C:cell outer membrane"/>
    <property type="evidence" value="ECO:0007669"/>
    <property type="project" value="UniProtKB-SubCell"/>
</dbReference>
<dbReference type="InterPro" id="IPR000531">
    <property type="entry name" value="Beta-barrel_TonB"/>
</dbReference>
<dbReference type="InterPro" id="IPR037066">
    <property type="entry name" value="Plug_dom_sf"/>
</dbReference>
<dbReference type="EMBL" id="BJZU01000106">
    <property type="protein sequence ID" value="GEP06578.1"/>
    <property type="molecule type" value="Genomic_DNA"/>
</dbReference>
<evidence type="ECO:0000256" key="6">
    <source>
        <dbReference type="ARBA" id="ARBA00023136"/>
    </source>
</evidence>
<keyword evidence="3 8" id="KW-1134">Transmembrane beta strand</keyword>
<dbReference type="Gene3D" id="2.170.130.10">
    <property type="entry name" value="TonB-dependent receptor, plug domain"/>
    <property type="match status" value="1"/>
</dbReference>
<dbReference type="GO" id="GO:0015344">
    <property type="term" value="F:siderophore uptake transmembrane transporter activity"/>
    <property type="evidence" value="ECO:0007669"/>
    <property type="project" value="TreeGrafter"/>
</dbReference>
<keyword evidence="2 8" id="KW-0813">Transport</keyword>
<evidence type="ECO:0000256" key="5">
    <source>
        <dbReference type="ARBA" id="ARBA00023077"/>
    </source>
</evidence>
<evidence type="ECO:0000259" key="10">
    <source>
        <dbReference type="Pfam" id="PF00593"/>
    </source>
</evidence>
<evidence type="ECO:0000256" key="1">
    <source>
        <dbReference type="ARBA" id="ARBA00004571"/>
    </source>
</evidence>
<dbReference type="OrthoDB" id="9760333at2"/>
<comment type="caution">
    <text evidence="12">The sequence shown here is derived from an EMBL/GenBank/DDBJ whole genome shotgun (WGS) entry which is preliminary data.</text>
</comment>
<keyword evidence="7 8" id="KW-0998">Cell outer membrane</keyword>
<gene>
    <name evidence="13" type="ORF">GCM10007888_56330</name>
    <name evidence="12" type="ORF">MOX02_46160</name>
</gene>
<evidence type="ECO:0000259" key="11">
    <source>
        <dbReference type="Pfam" id="PF07715"/>
    </source>
</evidence>
<protein>
    <submittedName>
        <fullName evidence="12">Catecholate siderophore receptor Fiu</fullName>
    </submittedName>
</protein>
<keyword evidence="5 9" id="KW-0798">TonB box</keyword>
<evidence type="ECO:0000256" key="9">
    <source>
        <dbReference type="RuleBase" id="RU003357"/>
    </source>
</evidence>
<reference evidence="13" key="1">
    <citation type="journal article" date="2014" name="Int. J. Syst. Evol. Microbiol.">
        <title>Complete genome of a new Firmicutes species belonging to the dominant human colonic microbiota ('Ruminococcus bicirculans') reveals two chromosomes and a selective capacity to utilize plant glucans.</title>
        <authorList>
            <consortium name="NISC Comparative Sequencing Program"/>
            <person name="Wegmann U."/>
            <person name="Louis P."/>
            <person name="Goesmann A."/>
            <person name="Henrissat B."/>
            <person name="Duncan S.H."/>
            <person name="Flint H.J."/>
        </authorList>
    </citation>
    <scope>NUCLEOTIDE SEQUENCE</scope>
    <source>
        <strain evidence="13">NBRC 107715</strain>
    </source>
</reference>
<dbReference type="PANTHER" id="PTHR32552:SF83">
    <property type="entry name" value="BLR3904 PROTEIN"/>
    <property type="match status" value="1"/>
</dbReference>
<keyword evidence="15" id="KW-1185">Reference proteome</keyword>
<comment type="subcellular location">
    <subcellularLocation>
        <location evidence="1 8">Cell outer membrane</location>
        <topology evidence="1 8">Multi-pass membrane protein</topology>
    </subcellularLocation>
</comment>
<name>A0A512J9E2_9HYPH</name>
<dbReference type="EMBL" id="BSPK01000111">
    <property type="protein sequence ID" value="GLS67250.1"/>
    <property type="molecule type" value="Genomic_DNA"/>
</dbReference>
<comment type="similarity">
    <text evidence="8 9">Belongs to the TonB-dependent receptor family.</text>
</comment>
<dbReference type="Proteomes" id="UP000321960">
    <property type="component" value="Unassembled WGS sequence"/>
</dbReference>
<sequence length="744" mass="80262">MCVQLSIRETSGPNAVGVGLAATLGAFLPFDALAQDAFADLPLLSVEGIRPGDPNVLNEGTGLSRLPGRIQDTPQAISVVPGEVIRQQQATTLEQALRNVPGITVSAGEGNGGLNGDQFRIRGFQAKNDVYLDGLRDFGVYARDSFNIQDVVVIKGPASETLGLGTAGGAINIISKRAGLADFTAIDTLGGSGPTARGTFDINRRIDETTALRLTGMVHRQDVQDRDLVKSDRAGFGASLGFGLGTNTTWFLNYFYQHSERTPDYGVPTALRPGDRYAKPLTEFGLPRNTSYVRTTDRDVADVHLLTSLMKWEVAPWLTVTNDSRLSFYDRNFSTTAATCTGACITGFFGGQNPFVTYSAGGGQTFAQDAWGAQNVTTAIAKFHTGFLRHEVVTGLDLFYQDDDRINYTVLGTRPNQRVRTPIHDQFGYALVPNPNNRRLTQGADLGAFISDRVWLTEQFSVLGGVRVDRFISSYTTNATNGVFGRDVVAPSTGVSPKVSGIWQPTPEQTYYVSYSRGFSPQGQYVANSTGIEIPNAAALKPEESDLYEIGGKVSVLGGRLGLAAALFRVDKSNSFDIDPVTGQLINGALDAGERRRVDGFEASITGKLTEEWTILAGYTHLEGTVLSGANTGRVAPFVPENALTLWTTYDLTHLGRSWWNLPGRITIGGGVTFDDGYFPASDNITRIPGSFSLDGLLSYETDAYRVAVNVYNLTDELNYGATFSTRAVPLSGRTVLVSLGTRF</sequence>
<dbReference type="Pfam" id="PF00593">
    <property type="entry name" value="TonB_dep_Rec_b-barrel"/>
    <property type="match status" value="1"/>
</dbReference>
<feature type="domain" description="TonB-dependent receptor-like beta-barrel" evidence="10">
    <location>
        <begin position="242"/>
        <end position="714"/>
    </location>
</feature>
<evidence type="ECO:0000313" key="14">
    <source>
        <dbReference type="Proteomes" id="UP000321960"/>
    </source>
</evidence>
<evidence type="ECO:0000256" key="3">
    <source>
        <dbReference type="ARBA" id="ARBA00022452"/>
    </source>
</evidence>
<reference evidence="13" key="4">
    <citation type="submission" date="2023-01" db="EMBL/GenBank/DDBJ databases">
        <title>Draft genome sequence of Methylobacterium oxalidis strain NBRC 107715.</title>
        <authorList>
            <person name="Sun Q."/>
            <person name="Mori K."/>
        </authorList>
    </citation>
    <scope>NUCLEOTIDE SEQUENCE</scope>
    <source>
        <strain evidence="13">NBRC 107715</strain>
    </source>
</reference>
<dbReference type="PANTHER" id="PTHR32552">
    <property type="entry name" value="FERRICHROME IRON RECEPTOR-RELATED"/>
    <property type="match status" value="1"/>
</dbReference>
<evidence type="ECO:0000256" key="4">
    <source>
        <dbReference type="ARBA" id="ARBA00022692"/>
    </source>
</evidence>
<keyword evidence="6 8" id="KW-0472">Membrane</keyword>
<dbReference type="AlphaFoldDB" id="A0A512J9E2"/>
<dbReference type="Pfam" id="PF07715">
    <property type="entry name" value="Plug"/>
    <property type="match status" value="1"/>
</dbReference>
<dbReference type="InterPro" id="IPR039426">
    <property type="entry name" value="TonB-dep_rcpt-like"/>
</dbReference>
<dbReference type="Gene3D" id="2.40.170.20">
    <property type="entry name" value="TonB-dependent receptor, beta-barrel domain"/>
    <property type="match status" value="1"/>
</dbReference>
<organism evidence="12 14">
    <name type="scientific">Methylobacterium oxalidis</name>
    <dbReference type="NCBI Taxonomy" id="944322"/>
    <lineage>
        <taxon>Bacteria</taxon>
        <taxon>Pseudomonadati</taxon>
        <taxon>Pseudomonadota</taxon>
        <taxon>Alphaproteobacteria</taxon>
        <taxon>Hyphomicrobiales</taxon>
        <taxon>Methylobacteriaceae</taxon>
        <taxon>Methylobacterium</taxon>
    </lineage>
</organism>
<evidence type="ECO:0000256" key="2">
    <source>
        <dbReference type="ARBA" id="ARBA00022448"/>
    </source>
</evidence>
<dbReference type="Proteomes" id="UP001156856">
    <property type="component" value="Unassembled WGS sequence"/>
</dbReference>
<evidence type="ECO:0000313" key="15">
    <source>
        <dbReference type="Proteomes" id="UP001156856"/>
    </source>
</evidence>
<evidence type="ECO:0000256" key="7">
    <source>
        <dbReference type="ARBA" id="ARBA00023237"/>
    </source>
</evidence>
<dbReference type="CDD" id="cd01347">
    <property type="entry name" value="ligand_gated_channel"/>
    <property type="match status" value="1"/>
</dbReference>
<keyword evidence="4 8" id="KW-0812">Transmembrane</keyword>
<evidence type="ECO:0000313" key="12">
    <source>
        <dbReference type="EMBL" id="GEP06578.1"/>
    </source>
</evidence>
<dbReference type="PROSITE" id="PS52016">
    <property type="entry name" value="TONB_DEPENDENT_REC_3"/>
    <property type="match status" value="1"/>
</dbReference>
<dbReference type="RefSeq" id="WP_147028110.1">
    <property type="nucleotide sequence ID" value="NZ_BPQW01000004.1"/>
</dbReference>
<dbReference type="SUPFAM" id="SSF56935">
    <property type="entry name" value="Porins"/>
    <property type="match status" value="1"/>
</dbReference>
<evidence type="ECO:0000313" key="13">
    <source>
        <dbReference type="EMBL" id="GLS67250.1"/>
    </source>
</evidence>
<reference evidence="12 14" key="3">
    <citation type="submission" date="2019-07" db="EMBL/GenBank/DDBJ databases">
        <title>Whole genome shotgun sequence of Methylobacterium oxalidis NBRC 107715.</title>
        <authorList>
            <person name="Hosoyama A."/>
            <person name="Uohara A."/>
            <person name="Ohji S."/>
            <person name="Ichikawa N."/>
        </authorList>
    </citation>
    <scope>NUCLEOTIDE SEQUENCE [LARGE SCALE GENOMIC DNA]</scope>
    <source>
        <strain evidence="12 14">NBRC 107715</strain>
    </source>
</reference>
<feature type="domain" description="TonB-dependent receptor plug" evidence="11">
    <location>
        <begin position="70"/>
        <end position="170"/>
    </location>
</feature>
<evidence type="ECO:0000256" key="8">
    <source>
        <dbReference type="PROSITE-ProRule" id="PRU01360"/>
    </source>
</evidence>
<dbReference type="InterPro" id="IPR036942">
    <property type="entry name" value="Beta-barrel_TonB_sf"/>
</dbReference>
<reference evidence="15" key="2">
    <citation type="journal article" date="2019" name="Int. J. Syst. Evol. Microbiol.">
        <title>The Global Catalogue of Microorganisms (GCM) 10K type strain sequencing project: providing services to taxonomists for standard genome sequencing and annotation.</title>
        <authorList>
            <consortium name="The Broad Institute Genomics Platform"/>
            <consortium name="The Broad Institute Genome Sequencing Center for Infectious Disease"/>
            <person name="Wu L."/>
            <person name="Ma J."/>
        </authorList>
    </citation>
    <scope>NUCLEOTIDE SEQUENCE [LARGE SCALE GENOMIC DNA]</scope>
    <source>
        <strain evidence="15">NBRC 107715</strain>
    </source>
</reference>